<feature type="transmembrane region" description="Helical" evidence="1">
    <location>
        <begin position="12"/>
        <end position="32"/>
    </location>
</feature>
<organism evidence="2 3">
    <name type="scientific">Lysinibacillus sphaericus</name>
    <name type="common">Bacillus sphaericus</name>
    <dbReference type="NCBI Taxonomy" id="1421"/>
    <lineage>
        <taxon>Bacteria</taxon>
        <taxon>Bacillati</taxon>
        <taxon>Bacillota</taxon>
        <taxon>Bacilli</taxon>
        <taxon>Bacillales</taxon>
        <taxon>Bacillaceae</taxon>
        <taxon>Lysinibacillus</taxon>
    </lineage>
</organism>
<dbReference type="EMBL" id="PGLV01000001">
    <property type="protein sequence ID" value="POZ57581.1"/>
    <property type="molecule type" value="Genomic_DNA"/>
</dbReference>
<keyword evidence="1" id="KW-1133">Transmembrane helix</keyword>
<evidence type="ECO:0000313" key="2">
    <source>
        <dbReference type="EMBL" id="POZ57581.1"/>
    </source>
</evidence>
<dbReference type="AlphaFoldDB" id="A0A2S5D3E7"/>
<keyword evidence="1" id="KW-0812">Transmembrane</keyword>
<evidence type="ECO:0000313" key="3">
    <source>
        <dbReference type="Proteomes" id="UP000237319"/>
    </source>
</evidence>
<dbReference type="Proteomes" id="UP000237319">
    <property type="component" value="Unassembled WGS sequence"/>
</dbReference>
<gene>
    <name evidence="2" type="ORF">LYSIN_02365</name>
</gene>
<keyword evidence="3" id="KW-1185">Reference proteome</keyword>
<comment type="caution">
    <text evidence="2">The sequence shown here is derived from an EMBL/GenBank/DDBJ whole genome shotgun (WGS) entry which is preliminary data.</text>
</comment>
<evidence type="ECO:0000256" key="1">
    <source>
        <dbReference type="SAM" id="Phobius"/>
    </source>
</evidence>
<name>A0A2S5D3E7_LYSSH</name>
<protein>
    <submittedName>
        <fullName evidence="2">Uncharacterized protein</fullName>
    </submittedName>
</protein>
<feature type="transmembrane region" description="Helical" evidence="1">
    <location>
        <begin position="38"/>
        <end position="58"/>
    </location>
</feature>
<keyword evidence="1" id="KW-0472">Membrane</keyword>
<feature type="transmembrane region" description="Helical" evidence="1">
    <location>
        <begin position="70"/>
        <end position="90"/>
    </location>
</feature>
<accession>A0A2S5D3E7</accession>
<sequence>MFATEILQSTKIVVFGAGFGTSFSTAKMAHTMYLSTPYYLGVVGVALALLYIFSLTKVLRQNISNSKTNLQYLTINAIPLYIMLIANTVLDSFVMDYFPFHILMIMFALTLNKTQEHEVGG</sequence>
<reference evidence="2 3" key="1">
    <citation type="submission" date="2017-11" db="EMBL/GenBank/DDBJ databases">
        <title>Genome sequence of Lysinibacillus sphaericus, a lignin-degrading bacteria isolated from municipal solid waste soil.</title>
        <authorList>
            <person name="Persinoti G.F."/>
            <person name="Paixao D.A."/>
            <person name="Bugg T.D."/>
            <person name="Squina F.M."/>
        </authorList>
    </citation>
    <scope>NUCLEOTIDE SEQUENCE [LARGE SCALE GENOMIC DNA]</scope>
    <source>
        <strain evidence="2 3">A1</strain>
    </source>
</reference>
<proteinExistence type="predicted"/>